<keyword evidence="3 8" id="KW-0812">Transmembrane</keyword>
<feature type="compositionally biased region" description="Basic and acidic residues" evidence="7">
    <location>
        <begin position="1022"/>
        <end position="1036"/>
    </location>
</feature>
<feature type="transmembrane region" description="Helical" evidence="8">
    <location>
        <begin position="511"/>
        <end position="533"/>
    </location>
</feature>
<feature type="transmembrane region" description="Helical" evidence="8">
    <location>
        <begin position="1184"/>
        <end position="1211"/>
    </location>
</feature>
<dbReference type="SUPFAM" id="SSF81324">
    <property type="entry name" value="Voltage-gated potassium channels"/>
    <property type="match status" value="4"/>
</dbReference>
<dbReference type="Gene3D" id="2.60.120.10">
    <property type="entry name" value="Jelly Rolls"/>
    <property type="match status" value="4"/>
</dbReference>
<dbReference type="PANTHER" id="PTHR10217:SF435">
    <property type="entry name" value="POTASSIUM VOLTAGE-GATED CHANNEL PROTEIN EAG"/>
    <property type="match status" value="1"/>
</dbReference>
<dbReference type="SMART" id="SM00100">
    <property type="entry name" value="cNMP"/>
    <property type="match status" value="2"/>
</dbReference>
<feature type="transmembrane region" description="Helical" evidence="8">
    <location>
        <begin position="1984"/>
        <end position="2001"/>
    </location>
</feature>
<dbReference type="InParanoid" id="A0A078BBL9"/>
<keyword evidence="4 8" id="KW-1133">Transmembrane helix</keyword>
<dbReference type="InterPro" id="IPR050818">
    <property type="entry name" value="KCNH_animal-type"/>
</dbReference>
<feature type="transmembrane region" description="Helical" evidence="8">
    <location>
        <begin position="1830"/>
        <end position="1849"/>
    </location>
</feature>
<feature type="transmembrane region" description="Helical" evidence="8">
    <location>
        <begin position="1870"/>
        <end position="1892"/>
    </location>
</feature>
<dbReference type="OMA" id="FPAEMES"/>
<feature type="transmembrane region" description="Helical" evidence="8">
    <location>
        <begin position="183"/>
        <end position="201"/>
    </location>
</feature>
<dbReference type="Gene3D" id="1.10.287.70">
    <property type="match status" value="4"/>
</dbReference>
<sequence length="2616" mass="306511">MIQNDVHLTPTKVINYQNSKGDQVMPRFSSVTRNDIKNLSYQQTDDKYQEQEQEEMNELRENEYDQLFRSRNEYESLCIIWSNSVLLSNLYNFTTCCYFLGIAGFPFEYWIYCEFSAEVILIFDILLRLLFTIQLNYPREDLNQLWIAFIRIFKLFRLNQFSQYFDKRDIRTKRNSFLRTVESIIQILMVTHLLGCIWLFVGRVDPNQSNNWLSLEQYERFGAPDIQKYIDSVFFVISSMTGLGFAYIYPRTNLEYLMQSIIMVVGVSTYANFFGFFAVSIYNRNRKRLENMLRLQESKNLAVLRNFPIELRNDIRHFYNDLRLRYDNLCDKFEILQELPNSLKSELSLFINSEIIQKVNFFQFADPGFILTISRLLKPKLSLQDNYIFYKGEVATKMYFIKRASDLIQTLESFPIQDKFLRAVGKQRLKTTNPEDLIEKDRDFEIAAQEQIQLQSIDSKSLMGNLFEIQKKDQHIVQKEQNLMILNNLKTEIPIKVKIYLTKEYRYIPHFIIIPFSFLYYIWTSLFTVAFVYHLLYVPFSIGLDYEVEGEFYIIDIIALSIMIFDSLLRPFLAIDKSTEIDINKSRILSIYVSNYMLHDIVASIPLDYLLLLVDNTRHARQFFRLLRLFKFYRIREIVSLVRKHTSVDEPLFRICLLFLIFIITAHWFNCVLIFIAIRESQASNRFDGKNLLNFMVELPYSVQPKPDKMTKWQLYFNLMILCVCYMGSIMYGDIIPFTMSEELLGIFQMIFGRMFISFLFAEISSYVSSKYSTFNNHIQTKNRITKWMQLNNIDQQIRKRIIKHFDFKWENQKGIEEQKIIKDLPADLRVNVKNYIFSNLISHSDVFPKDDLGFFSTVTAKLQRRIAPKNEFIIKQGELATEMFFILKGEVIVVTEDGVEVATLKKYMHFGEMALIERKVQLRSTSVRASTDVVLAVLTQKDFDLICHHYPEFYNQMQRIGEIRFKDSLSKGVIISNERKSNVENKQLIRFLTQKKSFALKKNNNSSNKKQDDDQLSMIEEESKRESDLQNHDQGKGSNNNDQSLLSEDSSLRDEAEESQKLKIQEVLDGDQPQLQIKNKSVVSSSTSNINTNSLDRNKQPRLSNEPQEQKQTPEIYPGIIQLQTITENITTEAFNTRRNTIEIEQDGFVKIWEAPKLLSSVGDLGQYFKNVRGTTKKIYRKIVAIFLAQALRHFLLFSLVLYNIIFIPLQMGFSIRFEKQYLFLELITLSVYFIDLGIIARSIKQLAKQRNPSSVTPAGVESQSKLIHDQDELSRRLRFLKLNFISTLIGVVPFSWIFQDVTSPLFLINFLRVLRLVKIWPFYRVIQIFKKINVNFVRWIEVLITYYIVGHIVAGVMLSEALTTEDIRMTWLNRLPSPLSSGVRTENNLDGLTNSSLYIHAIYFVTNTISHVAIGDITTVSTDERALNSFIVWNLTFFYAFCFANIASIVGDFLGNNFLNFHEKFSNVMSMIPQDKVPKSIVNKVSSYYDYIWAHSQGYNETTEIFGELPTQLKYDVMMCRYQEAIQNSLIFKNEFGQIDVPMVNSIFELMKIRIYMPNEFIIKCGSYGRSLYLFLDGEALVFGINNELLCILTSGTHFNNHMGDIPEYDFEGKRLCHLIAKSLTIVGVIEEDSVKDLFEAFPYWKLVITKLNRSLQKRARQTLQKYMQQIGADPNQVRELKAIENHLTYSDDSVYEGILYKLEDPKHRFVYQTESELYKRFDFLQNQIKIFQQETGIMHVKRTPETSNDGSIIARSTPSMGSYQFNYTFESYQRGGTNQINKCCRKIFFSSHSKLRKLLDLLHLLNMIYIAIALPLQIAFIDQMKTTIILEITSILLQILIIFVNFRTPIIFRGGYSLDFRLVLRNYLNNGLVYDLFGILPLNCILGYFNIKFPNIIIVSIFRLLRIISIQKLLYVFEKFEIHLKSMNIFMYIVKTILILYLLWHWTACSWFYINKRIEPDLYEMTWYKTFRMDEKELIDQYLLSFYYVIKIVTGVGQSDMITYNDLERICFMIMINIGDTLFAFAFGLIASIQMHISQNNEFQKFLQKMKQIDEFLESINFDKAQSRRVEQYYSYSFYMKNKTNLIETKDLKGYLPYCLLKDVIYYSQREILIPMFRLFKSDNLIREVSSVLTNLIYMPGDYIIFKDQIAEEMYFIVEGQVQIIAADKQTVLKTLNKGNYFGEIAIFMHTKRISYVQANTFCVVAMLRKTDLDDIIINFPEVAKQFSQEAQKRIDETKELEKKKLAESENYVDDIGDDDQELSFIEAINNKLENSYYTMQSDQSNASLMKQLKKKSNNIDDHQLLAQLSPNKEGSSNTFFDRTGRKGPQIVVSKMSLKQQIDHAWSSYTEESKQIKESDNESNSSSNENNSHSISRSKKSKQDYNININIERDSVTASEQNDENNIEELKLNFKKKEKQEEPLSSVPSHAYDISSSDSEKSHKDNSHNNSINEIRKVRLRQNSILSPLPNMNKHKSYNKFQQDNLLADKMLQENDIESNSVATPKRTKQSIKQRRNTEILPNRLAFEFGKTKFQSSNKLGKKESIKKEPLPMEIFKVSINKKEEMEAKMEKVSIRRLPAKTKQKRRLSKISLGKNLMLSQTAGLKLQWTVGK</sequence>
<keyword evidence="11" id="KW-1185">Reference proteome</keyword>
<dbReference type="InterPro" id="IPR000595">
    <property type="entry name" value="cNMP-bd_dom"/>
</dbReference>
<dbReference type="Pfam" id="PF00027">
    <property type="entry name" value="cNMP_binding"/>
    <property type="match status" value="2"/>
</dbReference>
<accession>A0A078BBL9</accession>
<feature type="domain" description="Cyclic nucleotide-binding" evidence="9">
    <location>
        <begin position="1537"/>
        <end position="1601"/>
    </location>
</feature>
<dbReference type="GO" id="GO:0005249">
    <property type="term" value="F:voltage-gated potassium channel activity"/>
    <property type="evidence" value="ECO:0007669"/>
    <property type="project" value="TreeGrafter"/>
</dbReference>
<feature type="compositionally biased region" description="Basic and acidic residues" evidence="7">
    <location>
        <begin position="1051"/>
        <end position="1060"/>
    </location>
</feature>
<dbReference type="GO" id="GO:0005886">
    <property type="term" value="C:plasma membrane"/>
    <property type="evidence" value="ECO:0007669"/>
    <property type="project" value="TreeGrafter"/>
</dbReference>
<feature type="compositionally biased region" description="Low complexity" evidence="7">
    <location>
        <begin position="1078"/>
        <end position="1095"/>
    </location>
</feature>
<feature type="transmembrane region" description="Helical" evidence="8">
    <location>
        <begin position="261"/>
        <end position="282"/>
    </location>
</feature>
<feature type="transmembrane region" description="Helical" evidence="8">
    <location>
        <begin position="229"/>
        <end position="249"/>
    </location>
</feature>
<evidence type="ECO:0000256" key="6">
    <source>
        <dbReference type="ARBA" id="ARBA00023136"/>
    </source>
</evidence>
<dbReference type="SUPFAM" id="SSF51206">
    <property type="entry name" value="cAMP-binding domain-like"/>
    <property type="match status" value="4"/>
</dbReference>
<evidence type="ECO:0000256" key="2">
    <source>
        <dbReference type="ARBA" id="ARBA00022448"/>
    </source>
</evidence>
<evidence type="ECO:0000256" key="8">
    <source>
        <dbReference type="SAM" id="Phobius"/>
    </source>
</evidence>
<dbReference type="InterPro" id="IPR005821">
    <property type="entry name" value="Ion_trans_dom"/>
</dbReference>
<feature type="transmembrane region" description="Helical" evidence="8">
    <location>
        <begin position="744"/>
        <end position="762"/>
    </location>
</feature>
<evidence type="ECO:0000256" key="4">
    <source>
        <dbReference type="ARBA" id="ARBA00022989"/>
    </source>
</evidence>
<dbReference type="Gene3D" id="1.10.287.630">
    <property type="entry name" value="Helix hairpin bin"/>
    <property type="match status" value="2"/>
</dbReference>
<feature type="transmembrane region" description="Helical" evidence="8">
    <location>
        <begin position="1804"/>
        <end position="1824"/>
    </location>
</feature>
<feature type="compositionally biased region" description="Polar residues" evidence="7">
    <location>
        <begin position="1102"/>
        <end position="1114"/>
    </location>
</feature>
<reference evidence="10 11" key="1">
    <citation type="submission" date="2014-06" db="EMBL/GenBank/DDBJ databases">
        <authorList>
            <person name="Swart Estienne"/>
        </authorList>
    </citation>
    <scope>NUCLEOTIDE SEQUENCE [LARGE SCALE GENOMIC DNA]</scope>
    <source>
        <strain evidence="10 11">130c</strain>
    </source>
</reference>
<evidence type="ECO:0000256" key="3">
    <source>
        <dbReference type="ARBA" id="ARBA00022692"/>
    </source>
</evidence>
<dbReference type="InterPro" id="IPR014710">
    <property type="entry name" value="RmlC-like_jellyroll"/>
</dbReference>
<feature type="transmembrane region" description="Helical" evidence="8">
    <location>
        <begin position="553"/>
        <end position="575"/>
    </location>
</feature>
<dbReference type="PROSITE" id="PS50042">
    <property type="entry name" value="CNMP_BINDING_3"/>
    <property type="match status" value="3"/>
</dbReference>
<dbReference type="EMBL" id="CCKQ01018957">
    <property type="protein sequence ID" value="CDW90963.1"/>
    <property type="molecule type" value="Genomic_DNA"/>
</dbReference>
<feature type="compositionally biased region" description="Basic and acidic residues" evidence="7">
    <location>
        <begin position="2441"/>
        <end position="2450"/>
    </location>
</feature>
<organism evidence="10 11">
    <name type="scientific">Stylonychia lemnae</name>
    <name type="common">Ciliate</name>
    <dbReference type="NCBI Taxonomy" id="5949"/>
    <lineage>
        <taxon>Eukaryota</taxon>
        <taxon>Sar</taxon>
        <taxon>Alveolata</taxon>
        <taxon>Ciliophora</taxon>
        <taxon>Intramacronucleata</taxon>
        <taxon>Spirotrichea</taxon>
        <taxon>Stichotrichia</taxon>
        <taxon>Sporadotrichida</taxon>
        <taxon>Oxytrichidae</taxon>
        <taxon>Stylonychinae</taxon>
        <taxon>Stylonychia</taxon>
    </lineage>
</organism>
<feature type="transmembrane region" description="Helical" evidence="8">
    <location>
        <begin position="1932"/>
        <end position="1957"/>
    </location>
</feature>
<feature type="region of interest" description="Disordered" evidence="7">
    <location>
        <begin position="1001"/>
        <end position="1060"/>
    </location>
</feature>
<feature type="transmembrane region" description="Helical" evidence="8">
    <location>
        <begin position="2013"/>
        <end position="2036"/>
    </location>
</feature>
<dbReference type="OrthoDB" id="421831at2759"/>
<feature type="transmembrane region" description="Helical" evidence="8">
    <location>
        <begin position="1432"/>
        <end position="1456"/>
    </location>
</feature>
<evidence type="ECO:0000313" key="10">
    <source>
        <dbReference type="EMBL" id="CDW90963.1"/>
    </source>
</evidence>
<comment type="subcellular location">
    <subcellularLocation>
        <location evidence="1">Membrane</location>
        <topology evidence="1">Multi-pass membrane protein</topology>
    </subcellularLocation>
</comment>
<keyword evidence="5" id="KW-0406">Ion transport</keyword>
<feature type="region of interest" description="Disordered" evidence="7">
    <location>
        <begin position="2420"/>
        <end position="2458"/>
    </location>
</feature>
<feature type="domain" description="Cyclic nucleotide-binding" evidence="9">
    <location>
        <begin position="847"/>
        <end position="947"/>
    </location>
</feature>
<dbReference type="PROSITE" id="PS00888">
    <property type="entry name" value="CNMP_BINDING_1"/>
    <property type="match status" value="1"/>
</dbReference>
<dbReference type="InterPro" id="IPR018488">
    <property type="entry name" value="cNMP-bd_CS"/>
</dbReference>
<evidence type="ECO:0000256" key="7">
    <source>
        <dbReference type="SAM" id="MobiDB-lite"/>
    </source>
</evidence>
<evidence type="ECO:0000256" key="1">
    <source>
        <dbReference type="ARBA" id="ARBA00004141"/>
    </source>
</evidence>
<dbReference type="Pfam" id="PF00520">
    <property type="entry name" value="Ion_trans"/>
    <property type="match status" value="1"/>
</dbReference>
<feature type="transmembrane region" description="Helical" evidence="8">
    <location>
        <begin position="596"/>
        <end position="614"/>
    </location>
</feature>
<keyword evidence="6 8" id="KW-0472">Membrane</keyword>
<evidence type="ECO:0000256" key="5">
    <source>
        <dbReference type="ARBA" id="ARBA00023065"/>
    </source>
</evidence>
<feature type="transmembrane region" description="Helical" evidence="8">
    <location>
        <begin position="652"/>
        <end position="678"/>
    </location>
</feature>
<protein>
    <submittedName>
        <fullName evidence="10">Cyclic nucleotide-binding protein</fullName>
    </submittedName>
</protein>
<feature type="domain" description="Cyclic nucleotide-binding" evidence="9">
    <location>
        <begin position="2119"/>
        <end position="2237"/>
    </location>
</feature>
<feature type="compositionally biased region" description="Low complexity" evidence="7">
    <location>
        <begin position="1039"/>
        <end position="1050"/>
    </location>
</feature>
<name>A0A078BBL9_STYLE</name>
<dbReference type="GO" id="GO:0042391">
    <property type="term" value="P:regulation of membrane potential"/>
    <property type="evidence" value="ECO:0007669"/>
    <property type="project" value="TreeGrafter"/>
</dbReference>
<dbReference type="Proteomes" id="UP000039865">
    <property type="component" value="Unassembled WGS sequence"/>
</dbReference>
<dbReference type="PANTHER" id="PTHR10217">
    <property type="entry name" value="VOLTAGE AND LIGAND GATED POTASSIUM CHANNEL"/>
    <property type="match status" value="1"/>
</dbReference>
<feature type="region of interest" description="Disordered" evidence="7">
    <location>
        <begin position="2352"/>
        <end position="2386"/>
    </location>
</feature>
<feature type="transmembrane region" description="Helical" evidence="8">
    <location>
        <begin position="1223"/>
        <end position="1242"/>
    </location>
</feature>
<evidence type="ECO:0000313" key="11">
    <source>
        <dbReference type="Proteomes" id="UP000039865"/>
    </source>
</evidence>
<evidence type="ECO:0000259" key="9">
    <source>
        <dbReference type="PROSITE" id="PS50042"/>
    </source>
</evidence>
<proteinExistence type="predicted"/>
<dbReference type="CDD" id="cd00038">
    <property type="entry name" value="CAP_ED"/>
    <property type="match status" value="2"/>
</dbReference>
<feature type="transmembrane region" description="Helical" evidence="8">
    <location>
        <begin position="1281"/>
        <end position="1300"/>
    </location>
</feature>
<gene>
    <name evidence="10" type="primary">Contig14989.g15981</name>
    <name evidence="10" type="ORF">STYLEM_20111</name>
</gene>
<feature type="compositionally biased region" description="Low complexity" evidence="7">
    <location>
        <begin position="2365"/>
        <end position="2378"/>
    </location>
</feature>
<keyword evidence="2" id="KW-0813">Transport</keyword>
<dbReference type="InterPro" id="IPR018490">
    <property type="entry name" value="cNMP-bd_dom_sf"/>
</dbReference>
<feature type="region of interest" description="Disordered" evidence="7">
    <location>
        <begin position="1074"/>
        <end position="1115"/>
    </location>
</feature>
<feature type="transmembrane region" description="Helical" evidence="8">
    <location>
        <begin position="715"/>
        <end position="732"/>
    </location>
</feature>
<feature type="compositionally biased region" description="Basic and acidic residues" evidence="7">
    <location>
        <begin position="2354"/>
        <end position="2363"/>
    </location>
</feature>
<feature type="transmembrane region" description="Helical" evidence="8">
    <location>
        <begin position="1346"/>
        <end position="1364"/>
    </location>
</feature>